<dbReference type="Pfam" id="PF13692">
    <property type="entry name" value="Glyco_trans_1_4"/>
    <property type="match status" value="1"/>
</dbReference>
<sequence length="366" mass="39952">MSTTSRRRVAFYAPMKAPDHPSPSGDRRIARLMMRALDRAGWDVRLASRLRAHQRDGNKAAQDMLFQEAERIVVKLLADYARTGEPPALWFTYHCYYKAPDLIGPAVARALAIPYVIAEGYRAKKRLDGPYARFSQASERALDEARIIFHLQPRGLDALERDRPDNQRLIALPPFTALGAEPAAKTPGDGPLRLLCVAMMRPGDKLESYRALSAALAALEGEWRLDIIGDGAARAEVEALFAPFGARIAFHGQIDDRDAIRAAYERAELFVWPGVNEAFGMVYLEAQAAGLACVAEDRDGVREVIGPQGRLCSPGDAAGFASAILEMSDDRARLAAAGTAARAHMKARHGVNAAAARLNEALEPLI</sequence>
<dbReference type="Gene3D" id="3.40.50.2000">
    <property type="entry name" value="Glycogen Phosphorylase B"/>
    <property type="match status" value="2"/>
</dbReference>
<dbReference type="PANTHER" id="PTHR45947:SF3">
    <property type="entry name" value="SULFOQUINOVOSYL TRANSFERASE SQD2"/>
    <property type="match status" value="1"/>
</dbReference>
<evidence type="ECO:0000313" key="1">
    <source>
        <dbReference type="EMBL" id="QIE57177.1"/>
    </source>
</evidence>
<dbReference type="Proteomes" id="UP000503336">
    <property type="component" value="Chromosome"/>
</dbReference>
<dbReference type="EMBL" id="CP049056">
    <property type="protein sequence ID" value="QIE57177.1"/>
    <property type="molecule type" value="Genomic_DNA"/>
</dbReference>
<keyword evidence="2" id="KW-1185">Reference proteome</keyword>
<dbReference type="PANTHER" id="PTHR45947">
    <property type="entry name" value="SULFOQUINOVOSYL TRANSFERASE SQD2"/>
    <property type="match status" value="1"/>
</dbReference>
<dbReference type="CDD" id="cd03801">
    <property type="entry name" value="GT4_PimA-like"/>
    <property type="match status" value="1"/>
</dbReference>
<protein>
    <submittedName>
        <fullName evidence="1">Glycosyltransferase family 4 protein</fullName>
    </submittedName>
</protein>
<organism evidence="1 2">
    <name type="scientific">Pikeienuella piscinae</name>
    <dbReference type="NCBI Taxonomy" id="2748098"/>
    <lineage>
        <taxon>Bacteria</taxon>
        <taxon>Pseudomonadati</taxon>
        <taxon>Pseudomonadota</taxon>
        <taxon>Alphaproteobacteria</taxon>
        <taxon>Rhodobacterales</taxon>
        <taxon>Paracoccaceae</taxon>
        <taxon>Pikeienuella</taxon>
    </lineage>
</organism>
<name>A0A7M3T596_9RHOB</name>
<proteinExistence type="predicted"/>
<dbReference type="RefSeq" id="WP_165101638.1">
    <property type="nucleotide sequence ID" value="NZ_CP049056.1"/>
</dbReference>
<evidence type="ECO:0000313" key="2">
    <source>
        <dbReference type="Proteomes" id="UP000503336"/>
    </source>
</evidence>
<dbReference type="InterPro" id="IPR050194">
    <property type="entry name" value="Glycosyltransferase_grp1"/>
</dbReference>
<dbReference type="SUPFAM" id="SSF53756">
    <property type="entry name" value="UDP-Glycosyltransferase/glycogen phosphorylase"/>
    <property type="match status" value="1"/>
</dbReference>
<dbReference type="GO" id="GO:0016757">
    <property type="term" value="F:glycosyltransferase activity"/>
    <property type="evidence" value="ECO:0007669"/>
    <property type="project" value="TreeGrafter"/>
</dbReference>
<dbReference type="KEGG" id="hdh:G5B40_18070"/>
<dbReference type="AlphaFoldDB" id="A0A7M3T596"/>
<keyword evidence="1" id="KW-0808">Transferase</keyword>
<gene>
    <name evidence="1" type="ORF">G5B40_18070</name>
</gene>
<reference evidence="1 2" key="1">
    <citation type="submission" date="2020-02" db="EMBL/GenBank/DDBJ databases">
        <title>complete genome sequence of Rhodobacteraceae bacterium.</title>
        <authorList>
            <person name="Park J."/>
            <person name="Kim Y.-S."/>
            <person name="Kim K.-H."/>
        </authorList>
    </citation>
    <scope>NUCLEOTIDE SEQUENCE [LARGE SCALE GENOMIC DNA]</scope>
    <source>
        <strain evidence="1 2">RR4-56</strain>
    </source>
</reference>
<accession>A0A7M3T596</accession>